<gene>
    <name evidence="19" type="primary">IFNGR2</name>
</gene>
<evidence type="ECO:0000256" key="13">
    <source>
        <dbReference type="ARBA" id="ARBA00023288"/>
    </source>
</evidence>
<evidence type="ECO:0000256" key="6">
    <source>
        <dbReference type="ARBA" id="ARBA00022696"/>
    </source>
</evidence>
<evidence type="ECO:0000256" key="8">
    <source>
        <dbReference type="ARBA" id="ARBA00023084"/>
    </source>
</evidence>
<reference evidence="19" key="1">
    <citation type="submission" date="2025-08" db="UniProtKB">
        <authorList>
            <consortium name="RefSeq"/>
        </authorList>
    </citation>
    <scope>IDENTIFICATION</scope>
</reference>
<dbReference type="GeneID" id="107121928"/>
<evidence type="ECO:0000256" key="5">
    <source>
        <dbReference type="ARBA" id="ARBA00018722"/>
    </source>
</evidence>
<comment type="subunit">
    <text evidence="4">Interacts with HSPE; the interaction, inhibited by heparin, promotes the generation of activated factor X and activates coagulation in the presence of activated factor VII.</text>
</comment>
<evidence type="ECO:0000256" key="11">
    <source>
        <dbReference type="ARBA" id="ARBA00023157"/>
    </source>
</evidence>
<keyword evidence="7 16" id="KW-0732">Signal</keyword>
<proteinExistence type="inferred from homology"/>
<dbReference type="Pfam" id="PF09294">
    <property type="entry name" value="Interfer-bind"/>
    <property type="match status" value="1"/>
</dbReference>
<name>A0ABM1L389_GEKJA</name>
<dbReference type="InterPro" id="IPR036116">
    <property type="entry name" value="FN3_sf"/>
</dbReference>
<dbReference type="InterPro" id="IPR013783">
    <property type="entry name" value="Ig-like_fold"/>
</dbReference>
<keyword evidence="11" id="KW-1015">Disulfide bond</keyword>
<keyword evidence="15" id="KW-0812">Transmembrane</keyword>
<keyword evidence="15" id="KW-1133">Transmembrane helix</keyword>
<evidence type="ECO:0000256" key="12">
    <source>
        <dbReference type="ARBA" id="ARBA00023180"/>
    </source>
</evidence>
<evidence type="ECO:0000256" key="3">
    <source>
        <dbReference type="ARBA" id="ARBA00009197"/>
    </source>
</evidence>
<evidence type="ECO:0000256" key="10">
    <source>
        <dbReference type="ARBA" id="ARBA00023139"/>
    </source>
</evidence>
<feature type="transmembrane region" description="Helical" evidence="15">
    <location>
        <begin position="233"/>
        <end position="257"/>
    </location>
</feature>
<organism evidence="18 19">
    <name type="scientific">Gekko japonicus</name>
    <name type="common">Schlegel's Japanese gecko</name>
    <dbReference type="NCBI Taxonomy" id="146911"/>
    <lineage>
        <taxon>Eukaryota</taxon>
        <taxon>Metazoa</taxon>
        <taxon>Chordata</taxon>
        <taxon>Craniata</taxon>
        <taxon>Vertebrata</taxon>
        <taxon>Euteleostomi</taxon>
        <taxon>Lepidosauria</taxon>
        <taxon>Squamata</taxon>
        <taxon>Bifurcata</taxon>
        <taxon>Gekkota</taxon>
        <taxon>Gekkonidae</taxon>
        <taxon>Gekkoninae</taxon>
        <taxon>Gekko</taxon>
    </lineage>
</organism>
<comment type="subcellular location">
    <subcellularLocation>
        <location evidence="2">Membrane</location>
    </subcellularLocation>
</comment>
<keyword evidence="18" id="KW-1185">Reference proteome</keyword>
<feature type="chain" id="PRO_5046489596" description="Tissue factor" evidence="16">
    <location>
        <begin position="20"/>
        <end position="337"/>
    </location>
</feature>
<dbReference type="PRINTS" id="PR00346">
    <property type="entry name" value="TISSUEFACTOR"/>
</dbReference>
<dbReference type="PROSITE" id="PS50853">
    <property type="entry name" value="FN3"/>
    <property type="match status" value="2"/>
</dbReference>
<evidence type="ECO:0000256" key="15">
    <source>
        <dbReference type="SAM" id="Phobius"/>
    </source>
</evidence>
<dbReference type="InterPro" id="IPR050650">
    <property type="entry name" value="Type-II_Cytokine-TF_Rcpt"/>
</dbReference>
<dbReference type="Gene3D" id="2.60.40.10">
    <property type="entry name" value="Immunoglobulins"/>
    <property type="match status" value="2"/>
</dbReference>
<dbReference type="Proteomes" id="UP000694871">
    <property type="component" value="Unplaced"/>
</dbReference>
<dbReference type="CDD" id="cd00063">
    <property type="entry name" value="FN3"/>
    <property type="match status" value="2"/>
</dbReference>
<sequence>MLCLGPPLLFFLVKPLLEAAVAESSFHLPAPQNVTIISYNFQNTLKWSPVMGINSSAVSYRVEHCKKSDCVWAEEVDSTNITKPEYYFTNVISEFVEVIFRVRTEQGELKSDWVETAPFQARTQTILGPPREIDATVEANSIFVSYNAPFDNKSRFFVFQYLISYWEKSTDKDLPSSDKVVVDTRDTQYTLANLMEMTEYCFHIQAVLPEKDLHGRLSDTYCKKTSFTETRRILFITLTFIFAVIILIIVFFCLMVIQKHQNVIKSLWGPPLTIPLHYEEDLQNPQMTVVEEFKNCAGEDHWDSVSVLPSAEQNPTVTNSTDGNNQNVHLLETDEFR</sequence>
<protein>
    <recommendedName>
        <fullName evidence="5">Tissue factor</fullName>
    </recommendedName>
    <alternativeName>
        <fullName evidence="14">Coagulation factor III</fullName>
    </alternativeName>
</protein>
<evidence type="ECO:0000256" key="4">
    <source>
        <dbReference type="ARBA" id="ARBA00011184"/>
    </source>
</evidence>
<dbReference type="Pfam" id="PF01108">
    <property type="entry name" value="Tissue_fac"/>
    <property type="match status" value="1"/>
</dbReference>
<comment type="similarity">
    <text evidence="3">Belongs to the tissue factor family.</text>
</comment>
<dbReference type="InterPro" id="IPR015373">
    <property type="entry name" value="Interferon/interleukin_rcp_dom"/>
</dbReference>
<evidence type="ECO:0000259" key="17">
    <source>
        <dbReference type="PROSITE" id="PS50853"/>
    </source>
</evidence>
<evidence type="ECO:0000256" key="16">
    <source>
        <dbReference type="SAM" id="SignalP"/>
    </source>
</evidence>
<dbReference type="RefSeq" id="XP_015280426.1">
    <property type="nucleotide sequence ID" value="XM_015424940.1"/>
</dbReference>
<dbReference type="InterPro" id="IPR003961">
    <property type="entry name" value="FN3_dom"/>
</dbReference>
<dbReference type="SMART" id="SM00060">
    <property type="entry name" value="FN3"/>
    <property type="match status" value="2"/>
</dbReference>
<dbReference type="PANTHER" id="PTHR20859">
    <property type="entry name" value="INTERFERON/INTERLEUKIN RECEPTOR"/>
    <property type="match status" value="1"/>
</dbReference>
<evidence type="ECO:0000256" key="1">
    <source>
        <dbReference type="ARBA" id="ARBA00002201"/>
    </source>
</evidence>
<dbReference type="InterPro" id="IPR001187">
    <property type="entry name" value="Tissue_factor"/>
</dbReference>
<evidence type="ECO:0000256" key="2">
    <source>
        <dbReference type="ARBA" id="ARBA00004370"/>
    </source>
</evidence>
<accession>A0ABM1L389</accession>
<keyword evidence="8" id="KW-0094">Blood coagulation</keyword>
<feature type="domain" description="Fibronectin type-III" evidence="17">
    <location>
        <begin position="30"/>
        <end position="126"/>
    </location>
</feature>
<keyword evidence="13" id="KW-0449">Lipoprotein</keyword>
<keyword evidence="12" id="KW-0325">Glycoprotein</keyword>
<dbReference type="PANTHER" id="PTHR20859:SF46">
    <property type="entry name" value="INTERFERON GAMMA RECEPTOR 2"/>
    <property type="match status" value="1"/>
</dbReference>
<comment type="function">
    <text evidence="1">Initiates blood coagulation by forming a complex with circulating factor VII or VIIa. The [TF:VIIa] complex activates factors IX or X by specific limited proteolysis. TF plays a role in normal hemostasis by initiating the cell-surface assembly and propagation of the coagulation protease cascade.</text>
</comment>
<evidence type="ECO:0000313" key="19">
    <source>
        <dbReference type="RefSeq" id="XP_015280426.1"/>
    </source>
</evidence>
<keyword evidence="19" id="KW-0675">Receptor</keyword>
<keyword evidence="10" id="KW-0564">Palmitate</keyword>
<dbReference type="SUPFAM" id="SSF49265">
    <property type="entry name" value="Fibronectin type III"/>
    <property type="match status" value="2"/>
</dbReference>
<feature type="domain" description="Fibronectin type-III" evidence="17">
    <location>
        <begin position="129"/>
        <end position="228"/>
    </location>
</feature>
<evidence type="ECO:0000313" key="18">
    <source>
        <dbReference type="Proteomes" id="UP000694871"/>
    </source>
</evidence>
<evidence type="ECO:0000256" key="9">
    <source>
        <dbReference type="ARBA" id="ARBA00023136"/>
    </source>
</evidence>
<evidence type="ECO:0000256" key="7">
    <source>
        <dbReference type="ARBA" id="ARBA00022729"/>
    </source>
</evidence>
<evidence type="ECO:0000256" key="14">
    <source>
        <dbReference type="ARBA" id="ARBA00031171"/>
    </source>
</evidence>
<keyword evidence="9 15" id="KW-0472">Membrane</keyword>
<feature type="signal peptide" evidence="16">
    <location>
        <begin position="1"/>
        <end position="19"/>
    </location>
</feature>
<keyword evidence="6" id="KW-0356">Hemostasis</keyword>